<dbReference type="InterPro" id="IPR014001">
    <property type="entry name" value="Helicase_ATP-bd"/>
</dbReference>
<accession>A0A9P8P9X4</accession>
<dbReference type="InterPro" id="IPR011545">
    <property type="entry name" value="DEAD/DEAH_box_helicase_dom"/>
</dbReference>
<protein>
    <submittedName>
        <fullName evidence="6">Uncharacterized protein</fullName>
    </submittedName>
</protein>
<dbReference type="Proteomes" id="UP000788993">
    <property type="component" value="Unassembled WGS sequence"/>
</dbReference>
<dbReference type="PANTHER" id="PTHR47957">
    <property type="entry name" value="ATP-DEPENDENT HELICASE HRQ1"/>
    <property type="match status" value="1"/>
</dbReference>
<dbReference type="InterPro" id="IPR001650">
    <property type="entry name" value="Helicase_C-like"/>
</dbReference>
<dbReference type="InterPro" id="IPR027417">
    <property type="entry name" value="P-loop_NTPase"/>
</dbReference>
<sequence length="1106" mass="125656">MSIKRSLSGLPNSKRQKPQDLPDKSKWPAEFKELDNIHFRLNSYFTFLSSRKHIITTFDLLKPSVESAIGRPLQLIDVARVVYLIPKDVLFEYVDESQFVLEEKHFSWRDGFAQKESDIYDIKTDEEKTSKQLLIFEFIDGDLRKSKTRSAFMTEIKVPVYTQESIKKMIIKRNEKFKLAVGQFLKRCADSGIADPWAEITKQAEQIIPTPKAFVDPIEEMVKNSSEDTNTEHRISIPQLIEKLKQTEFYEDQIVENGLLEVPPRGATYGELTFELSPVVREALAATKKIEKFYSHQAEALNHIHENHHVIISTSTSSGKSLVYQLPVITALEQDPSVTAMYIFPTKALAQDQRRSLKDLLNVIPFLRDMVVETYDGDTEKRAREHVRSSASVIFTNPDMLHHSILPSHQLWRRFLVNLKYVVVDELHMYKGLFGCHFALVMRRLRRVCAMLGNYNLVFISCSATLKQPVRHMQDIFGLPGDEIVNIDQDGSPHGGKHIVAWNPPYIDARDPMAGRKPFISETAKILIEMVKSGFRTIVFCVVRKVVELLMKEIRYQLTASGNAELIGRIMSYRGGYSPADRRKIEDQMFRGNLKAIISTNALELGIDIGSLDAVVMCGFPISIANFHQQSGRAGRRNNDSLTLLVGGGDPVSQYYMRHPEEFVNSNYPDLALDFENVVVLEGHLQCAAFERPLDDSTIDKRYFGNPALVKQVCEARLEYDTESGMYHCNSRFMPWPSSHVSIRAIEEDMYAVVDITNGRNVVIEEVEASRTSFTLYDGGIFIHQGLSYLVREFNPDEKYAKVERVNVDWSTAQRDFTNVDPYEVERIRSINHSDVPIYFGKILSTTVVFGFFKMDREKRILDAVEVNNPPVLIRSKGIWIDIPKKALELIRSKDLNAAGGIHAAQHALMSILPLYILSGLDEIQTECKAPEKEFAKRETKRKRPARLIFYDNKGGQYGSGLSTKAFDNIDSILEKSLEKLLECDCDWGCPNCCAATFCKENSLVLSKYAAIIILSLIMGRSLDMDTIPTGPEPNMPQTDIETIVPADLGSVKFSKDLEIIDVRKAEKPLAMIPKEEDEGMNPEPPTNVIQELQDEFSDDDIAREL</sequence>
<dbReference type="EMBL" id="JAEUBD010001062">
    <property type="protein sequence ID" value="KAH3667690.1"/>
    <property type="molecule type" value="Genomic_DNA"/>
</dbReference>
<dbReference type="GO" id="GO:0003676">
    <property type="term" value="F:nucleic acid binding"/>
    <property type="evidence" value="ECO:0007669"/>
    <property type="project" value="InterPro"/>
</dbReference>
<dbReference type="PANTHER" id="PTHR47957:SF3">
    <property type="entry name" value="ATP-DEPENDENT HELICASE HRQ1"/>
    <property type="match status" value="1"/>
</dbReference>
<dbReference type="GO" id="GO:0036297">
    <property type="term" value="P:interstrand cross-link repair"/>
    <property type="evidence" value="ECO:0007669"/>
    <property type="project" value="TreeGrafter"/>
</dbReference>
<dbReference type="Pfam" id="PF00270">
    <property type="entry name" value="DEAD"/>
    <property type="match status" value="1"/>
</dbReference>
<name>A0A9P8P9X4_9ASCO</name>
<gene>
    <name evidence="6" type="ORF">OGATHE_003213</name>
</gene>
<dbReference type="SUPFAM" id="SSF52540">
    <property type="entry name" value="P-loop containing nucleoside triphosphate hydrolases"/>
    <property type="match status" value="1"/>
</dbReference>
<dbReference type="GO" id="GO:0005524">
    <property type="term" value="F:ATP binding"/>
    <property type="evidence" value="ECO:0007669"/>
    <property type="project" value="UniProtKB-KW"/>
</dbReference>
<evidence type="ECO:0000259" key="5">
    <source>
        <dbReference type="PROSITE" id="PS51194"/>
    </source>
</evidence>
<dbReference type="InterPro" id="IPR055227">
    <property type="entry name" value="HRQ1_WHD"/>
</dbReference>
<dbReference type="SMART" id="SM00490">
    <property type="entry name" value="HELICc"/>
    <property type="match status" value="1"/>
</dbReference>
<dbReference type="AlphaFoldDB" id="A0A9P8P9X4"/>
<keyword evidence="2" id="KW-0067">ATP-binding</keyword>
<keyword evidence="1" id="KW-0547">Nucleotide-binding</keyword>
<dbReference type="GO" id="GO:0006289">
    <property type="term" value="P:nucleotide-excision repair"/>
    <property type="evidence" value="ECO:0007669"/>
    <property type="project" value="TreeGrafter"/>
</dbReference>
<evidence type="ECO:0000313" key="7">
    <source>
        <dbReference type="Proteomes" id="UP000788993"/>
    </source>
</evidence>
<dbReference type="CDD" id="cd18797">
    <property type="entry name" value="SF2_C_Hrq"/>
    <property type="match status" value="1"/>
</dbReference>
<evidence type="ECO:0000256" key="3">
    <source>
        <dbReference type="SAM" id="MobiDB-lite"/>
    </source>
</evidence>
<feature type="domain" description="Helicase C-terminal" evidence="5">
    <location>
        <begin position="523"/>
        <end position="679"/>
    </location>
</feature>
<dbReference type="Pfam" id="PF09369">
    <property type="entry name" value="MZB"/>
    <property type="match status" value="1"/>
</dbReference>
<evidence type="ECO:0000313" key="6">
    <source>
        <dbReference type="EMBL" id="KAH3667690.1"/>
    </source>
</evidence>
<dbReference type="PROSITE" id="PS51194">
    <property type="entry name" value="HELICASE_CTER"/>
    <property type="match status" value="1"/>
</dbReference>
<dbReference type="FunFam" id="3.40.50.300:FF:001137">
    <property type="entry name" value="DEAD/DEAH box helicase"/>
    <property type="match status" value="1"/>
</dbReference>
<feature type="region of interest" description="Disordered" evidence="3">
    <location>
        <begin position="1"/>
        <end position="25"/>
    </location>
</feature>
<dbReference type="Gene3D" id="3.40.50.300">
    <property type="entry name" value="P-loop containing nucleotide triphosphate hydrolases"/>
    <property type="match status" value="2"/>
</dbReference>
<dbReference type="CDD" id="cd17923">
    <property type="entry name" value="DEXHc_Hrq1-like"/>
    <property type="match status" value="1"/>
</dbReference>
<evidence type="ECO:0000256" key="2">
    <source>
        <dbReference type="ARBA" id="ARBA00022840"/>
    </source>
</evidence>
<evidence type="ECO:0000256" key="1">
    <source>
        <dbReference type="ARBA" id="ARBA00022741"/>
    </source>
</evidence>
<dbReference type="InterPro" id="IPR018973">
    <property type="entry name" value="MZB"/>
</dbReference>
<dbReference type="GO" id="GO:0043138">
    <property type="term" value="F:3'-5' DNA helicase activity"/>
    <property type="evidence" value="ECO:0007669"/>
    <property type="project" value="TreeGrafter"/>
</dbReference>
<dbReference type="PROSITE" id="PS51192">
    <property type="entry name" value="HELICASE_ATP_BIND_1"/>
    <property type="match status" value="1"/>
</dbReference>
<proteinExistence type="predicted"/>
<dbReference type="GO" id="GO:0005634">
    <property type="term" value="C:nucleus"/>
    <property type="evidence" value="ECO:0007669"/>
    <property type="project" value="TreeGrafter"/>
</dbReference>
<organism evidence="6 7">
    <name type="scientific">Ogataea polymorpha</name>
    <dbReference type="NCBI Taxonomy" id="460523"/>
    <lineage>
        <taxon>Eukaryota</taxon>
        <taxon>Fungi</taxon>
        <taxon>Dikarya</taxon>
        <taxon>Ascomycota</taxon>
        <taxon>Saccharomycotina</taxon>
        <taxon>Pichiomycetes</taxon>
        <taxon>Pichiales</taxon>
        <taxon>Pichiaceae</taxon>
        <taxon>Ogataea</taxon>
    </lineage>
</organism>
<comment type="caution">
    <text evidence="6">The sequence shown here is derived from an EMBL/GenBank/DDBJ whole genome shotgun (WGS) entry which is preliminary data.</text>
</comment>
<dbReference type="Pfam" id="PF22982">
    <property type="entry name" value="WHD_HRQ1"/>
    <property type="match status" value="1"/>
</dbReference>
<reference evidence="6" key="1">
    <citation type="journal article" date="2021" name="Open Biol.">
        <title>Shared evolutionary footprints suggest mitochondrial oxidative damage underlies multiple complex I losses in fungi.</title>
        <authorList>
            <person name="Schikora-Tamarit M.A."/>
            <person name="Marcet-Houben M."/>
            <person name="Nosek J."/>
            <person name="Gabaldon T."/>
        </authorList>
    </citation>
    <scope>NUCLEOTIDE SEQUENCE</scope>
    <source>
        <strain evidence="6">NCAIM Y.01608</strain>
    </source>
</reference>
<reference evidence="6" key="2">
    <citation type="submission" date="2021-01" db="EMBL/GenBank/DDBJ databases">
        <authorList>
            <person name="Schikora-Tamarit M.A."/>
        </authorList>
    </citation>
    <scope>NUCLEOTIDE SEQUENCE</scope>
    <source>
        <strain evidence="6">NCAIM Y.01608</strain>
    </source>
</reference>
<feature type="domain" description="Helicase ATP-binding" evidence="4">
    <location>
        <begin position="301"/>
        <end position="484"/>
    </location>
</feature>
<feature type="region of interest" description="Disordered" evidence="3">
    <location>
        <begin position="1071"/>
        <end position="1106"/>
    </location>
</feature>
<dbReference type="Pfam" id="PF00271">
    <property type="entry name" value="Helicase_C"/>
    <property type="match status" value="1"/>
</dbReference>
<keyword evidence="7" id="KW-1185">Reference proteome</keyword>
<evidence type="ECO:0000259" key="4">
    <source>
        <dbReference type="PROSITE" id="PS51192"/>
    </source>
</evidence>
<dbReference type="SMART" id="SM00487">
    <property type="entry name" value="DEXDc"/>
    <property type="match status" value="1"/>
</dbReference>